<evidence type="ECO:0000259" key="2">
    <source>
        <dbReference type="PROSITE" id="PS50835"/>
    </source>
</evidence>
<feature type="chain" id="PRO_5047390813" evidence="1">
    <location>
        <begin position="22"/>
        <end position="404"/>
    </location>
</feature>
<name>A0ABY6IF01_STRPE</name>
<reference evidence="3" key="1">
    <citation type="submission" date="2022-10" db="EMBL/GenBank/DDBJ databases">
        <title>Cytochrome P450 Catalyzes Benzene Ring Formation in the Biosynthesis of Trialkyl-Substituted Aromatic Polyketides.</title>
        <authorList>
            <person name="Zhao E."/>
            <person name="Ge H."/>
        </authorList>
    </citation>
    <scope>NUCLEOTIDE SEQUENCE</scope>
    <source>
        <strain evidence="3">NA0869</strain>
    </source>
</reference>
<sequence length="404" mass="42498">MKTAGHWRVALVLLPALVGTAACGTGDAAEPGQAVYGQPLAEQFHAATAATRQAGTARFVSTLTYTTAAGEKAVHRTTGSQDYAGKTSRATFVAHVPADFPEKDAEFLGEPGSNVKRTLATAADDVYVRRDDSTWLRFTPAAFNELGSPTGDLSGHAAGDVAPFSGTLADLVPRTIPRVEPEREADGSRVYRVTALPEVAAELLPRALKTGRGSWGSEPVELSVRLDTEGRLTEVSADLGPLLDSLHANKVIVGVTRLQASYRLSAFGEPLQTRKPAKGIEDASKVLVPVGTLAGGRCAALDTGMTGPAVVRPVDCAEPHDIRVFAQVTVDRSFPGKKPVENGRTFASELCREAYADAPKDWVSDSRSPGGYVIYGSSSVSVSHGAGKTETSVTGDYTCYVHSS</sequence>
<proteinExistence type="predicted"/>
<feature type="domain" description="Ig-like" evidence="2">
    <location>
        <begin position="308"/>
        <end position="404"/>
    </location>
</feature>
<dbReference type="EMBL" id="CP107567">
    <property type="protein sequence ID" value="UYQ65593.1"/>
    <property type="molecule type" value="Genomic_DNA"/>
</dbReference>
<keyword evidence="4" id="KW-1185">Reference proteome</keyword>
<evidence type="ECO:0000313" key="4">
    <source>
        <dbReference type="Proteomes" id="UP001163878"/>
    </source>
</evidence>
<dbReference type="RefSeq" id="WP_264248822.1">
    <property type="nucleotide sequence ID" value="NZ_CP107567.1"/>
</dbReference>
<protein>
    <submittedName>
        <fullName evidence="3">Septum formation family protein</fullName>
    </submittedName>
</protein>
<keyword evidence="1" id="KW-0732">Signal</keyword>
<dbReference type="PROSITE" id="PS51257">
    <property type="entry name" value="PROKAR_LIPOPROTEIN"/>
    <property type="match status" value="1"/>
</dbReference>
<dbReference type="InterPro" id="IPR007110">
    <property type="entry name" value="Ig-like_dom"/>
</dbReference>
<feature type="signal peptide" evidence="1">
    <location>
        <begin position="1"/>
        <end position="21"/>
    </location>
</feature>
<accession>A0ABY6IF01</accession>
<evidence type="ECO:0000313" key="3">
    <source>
        <dbReference type="EMBL" id="UYQ65593.1"/>
    </source>
</evidence>
<dbReference type="Gene3D" id="2.50.20.20">
    <property type="match status" value="1"/>
</dbReference>
<dbReference type="Proteomes" id="UP001163878">
    <property type="component" value="Chromosome"/>
</dbReference>
<organism evidence="3 4">
    <name type="scientific">Streptomyces peucetius</name>
    <dbReference type="NCBI Taxonomy" id="1950"/>
    <lineage>
        <taxon>Bacteria</taxon>
        <taxon>Bacillati</taxon>
        <taxon>Actinomycetota</taxon>
        <taxon>Actinomycetes</taxon>
        <taxon>Kitasatosporales</taxon>
        <taxon>Streptomycetaceae</taxon>
        <taxon>Streptomyces</taxon>
    </lineage>
</organism>
<dbReference type="PROSITE" id="PS50835">
    <property type="entry name" value="IG_LIKE"/>
    <property type="match status" value="1"/>
</dbReference>
<evidence type="ECO:0000256" key="1">
    <source>
        <dbReference type="SAM" id="SignalP"/>
    </source>
</evidence>
<gene>
    <name evidence="3" type="ORF">OGH68_31770</name>
</gene>